<feature type="compositionally biased region" description="Low complexity" evidence="2">
    <location>
        <begin position="1225"/>
        <end position="1244"/>
    </location>
</feature>
<feature type="region of interest" description="Disordered" evidence="2">
    <location>
        <begin position="741"/>
        <end position="767"/>
    </location>
</feature>
<evidence type="ECO:0000256" key="2">
    <source>
        <dbReference type="SAM" id="MobiDB-lite"/>
    </source>
</evidence>
<accession>A0A835XDJ2</accession>
<dbReference type="GO" id="GO:0005524">
    <property type="term" value="F:ATP binding"/>
    <property type="evidence" value="ECO:0007669"/>
    <property type="project" value="UniProtKB-UniRule"/>
</dbReference>
<evidence type="ECO:0000259" key="3">
    <source>
        <dbReference type="PROSITE" id="PS50011"/>
    </source>
</evidence>
<evidence type="ECO:0000313" key="4">
    <source>
        <dbReference type="EMBL" id="KAG2482507.1"/>
    </source>
</evidence>
<dbReference type="InterPro" id="IPR051681">
    <property type="entry name" value="Ser/Thr_Kinases-Pseudokinases"/>
</dbReference>
<dbReference type="OrthoDB" id="562647at2759"/>
<feature type="region of interest" description="Disordered" evidence="2">
    <location>
        <begin position="943"/>
        <end position="968"/>
    </location>
</feature>
<feature type="compositionally biased region" description="Low complexity" evidence="2">
    <location>
        <begin position="741"/>
        <end position="756"/>
    </location>
</feature>
<dbReference type="PROSITE" id="PS00107">
    <property type="entry name" value="PROTEIN_KINASE_ATP"/>
    <property type="match status" value="1"/>
</dbReference>
<dbReference type="InterPro" id="IPR017441">
    <property type="entry name" value="Protein_kinase_ATP_BS"/>
</dbReference>
<dbReference type="EMBL" id="JAEHOE010000217">
    <property type="protein sequence ID" value="KAG2482507.1"/>
    <property type="molecule type" value="Genomic_DNA"/>
</dbReference>
<comment type="caution">
    <text evidence="4">The sequence shown here is derived from an EMBL/GenBank/DDBJ whole genome shotgun (WGS) entry which is preliminary data.</text>
</comment>
<dbReference type="SUPFAM" id="SSF56112">
    <property type="entry name" value="Protein kinase-like (PK-like)"/>
    <property type="match status" value="1"/>
</dbReference>
<feature type="region of interest" description="Disordered" evidence="2">
    <location>
        <begin position="1221"/>
        <end position="1248"/>
    </location>
</feature>
<organism evidence="4 5">
    <name type="scientific">Edaphochlamys debaryana</name>
    <dbReference type="NCBI Taxonomy" id="47281"/>
    <lineage>
        <taxon>Eukaryota</taxon>
        <taxon>Viridiplantae</taxon>
        <taxon>Chlorophyta</taxon>
        <taxon>core chlorophytes</taxon>
        <taxon>Chlorophyceae</taxon>
        <taxon>CS clade</taxon>
        <taxon>Chlamydomonadales</taxon>
        <taxon>Chlamydomonadales incertae sedis</taxon>
        <taxon>Edaphochlamys</taxon>
    </lineage>
</organism>
<dbReference type="Gene3D" id="3.30.200.20">
    <property type="entry name" value="Phosphorylase Kinase, domain 1"/>
    <property type="match status" value="1"/>
</dbReference>
<feature type="compositionally biased region" description="Polar residues" evidence="2">
    <location>
        <begin position="1031"/>
        <end position="1043"/>
    </location>
</feature>
<feature type="region of interest" description="Disordered" evidence="2">
    <location>
        <begin position="1024"/>
        <end position="1167"/>
    </location>
</feature>
<dbReference type="PANTHER" id="PTHR44329">
    <property type="entry name" value="SERINE/THREONINE-PROTEIN KINASE TNNI3K-RELATED"/>
    <property type="match status" value="1"/>
</dbReference>
<gene>
    <name evidence="4" type="ORF">HYH03_018552</name>
</gene>
<feature type="compositionally biased region" description="Low complexity" evidence="2">
    <location>
        <begin position="1077"/>
        <end position="1099"/>
    </location>
</feature>
<sequence>MGNCIAHADAGVSFTVSRDPVKWLLTALQLQISKGPTALEDVEVAVEVCDSVWAVAAAECTFRTSAYWPVAGLTVQAGSVFFPLLIGPTSIARRLNLTCPPESWTALLAAAGGVGPCGTATIRDGPSLLAALSNLQPLHSRLLLTIAANITLAGLTEPTPQRLDPAPHDSSPLVRLYRSTTLAGVGASSTGPGTEIDFAKRRNVFDLTVNGSAGPGSPMLVLSDLALPNLPGGPVRSWPMGLILTSMYFTNLDRRPTAPQQLLMLRSVVVFPLAEIMYFGAWSARLTSIVAAEFSSALWMAQIHAPPVQVRDLEGYAMVKLADVGSECWVTYNSTISPVPLLTPTIETEFGFSSPLLRPPPSGTGTQLVPGTALAFAADAAELLRLVQTPPPDGDTRVVFLLGNITLQRSAWPQPGAALHSHLVLLGPQTGDLGTWLDASAAVPMLQPPANTTTAIATTTSSGSSTATAVLRVDFARLGLRLSTMPSPLRTNAAGLGSSEAAAWAGGCTAAPAASTGSTLSYGLHSCAVQAPDDLVAAIAAFSCPQAACSAAGRAALGQLAGPACALAAAASGSGPDGAAKLPPPLRAMLRAAFVVDGQAAACGAPPGGNSSSAVQAAAGPWAVEVVAGQLDGVALDGVYLAPGEQPSAADGCSAAAVLMAAWQMLAPVAAEPLPSGGGGGSSSSDVGAIVGGVVGGAAALAIVAALAVLWHRRRQAQAPPPAHEADLEKAKTATDALATTAADGASSDHATDSGAEGSGPSAPDVPAAAPTLALVLQPTGCTEEISSLTLGSHSTDMAGALCCPAPHPPPGALFAGATPASPRGPANVTGPGMDSAVDDVMGRIRQMVAHVEASLPPPEKDGADSRPRAPKCLGRGAFGVVYLGSFRGLPAAIKVINFDANNPRGRDKVANEVALSMALTHPCLVPTYHFDLATLALDASGTETELGEGSPGAGKGSPLYNSPARGSAAATSNLSTATGLRLKIIMQYCEGGNLASALRAGFFTAGPAVSALPSALMLTAAATPGPGGASWTSTQLPVTPSNGAPASPFMTPPVPPPPAPAPAPAPTPAPAPAPAPAAEGAPRDPAGATAPQPAPAGAELEGVPPAPSGGARLLSRADSGAAASPRAGGTGTGMAPGTGAGVGPSPPGGVGSAAPSSRPWLRGPSGADPRVGNLPLALLAAWDVARGLEYVHAAGVVHGDINDNNILLKVASPNLVWPPPQPSASPLASPLNASATRASNTATGPNALPPTASALAAAAVAAAAAARRGSAKGALQSGVSGKGGLPSGLSGIAWAGASGLPSGSNRASEDCGPGGSTAGGAGMSLLSSWAEVEGLSGALSSSAVIGASRLRGALEAAAGMLGTVFKIGDMGLAVQLSGATHLSNLMQGTPFFAAPEVLLSGHLSPAADIYSFGVVLWLLLHGTSMAQVRPMLPRVHLVSAAPTLLARAHPDLPEGARRLLAECLAHEPALRPTAAALRQRVRELMQDVAGTELAALLLATERREVVLAEGREA</sequence>
<feature type="binding site" evidence="1">
    <location>
        <position position="895"/>
    </location>
    <ligand>
        <name>ATP</name>
        <dbReference type="ChEBI" id="CHEBI:30616"/>
    </ligand>
</feature>
<name>A0A835XDJ2_9CHLO</name>
<dbReference type="PROSITE" id="PS50011">
    <property type="entry name" value="PROTEIN_KINASE_DOM"/>
    <property type="match status" value="1"/>
</dbReference>
<dbReference type="GO" id="GO:0004674">
    <property type="term" value="F:protein serine/threonine kinase activity"/>
    <property type="evidence" value="ECO:0007669"/>
    <property type="project" value="TreeGrafter"/>
</dbReference>
<protein>
    <recommendedName>
        <fullName evidence="3">Protein kinase domain-containing protein</fullName>
    </recommendedName>
</protein>
<dbReference type="Gene3D" id="1.10.510.10">
    <property type="entry name" value="Transferase(Phosphotransferase) domain 1"/>
    <property type="match status" value="2"/>
</dbReference>
<feature type="compositionally biased region" description="Gly residues" evidence="2">
    <location>
        <begin position="1129"/>
        <end position="1143"/>
    </location>
</feature>
<keyword evidence="1" id="KW-0547">Nucleotide-binding</keyword>
<dbReference type="Proteomes" id="UP000612055">
    <property type="component" value="Unassembled WGS sequence"/>
</dbReference>
<keyword evidence="5" id="KW-1185">Reference proteome</keyword>
<evidence type="ECO:0000256" key="1">
    <source>
        <dbReference type="PROSITE-ProRule" id="PRU10141"/>
    </source>
</evidence>
<feature type="compositionally biased region" description="Pro residues" evidence="2">
    <location>
        <begin position="1051"/>
        <end position="1076"/>
    </location>
</feature>
<dbReference type="InterPro" id="IPR000719">
    <property type="entry name" value="Prot_kinase_dom"/>
</dbReference>
<keyword evidence="1" id="KW-0067">ATP-binding</keyword>
<evidence type="ECO:0000313" key="5">
    <source>
        <dbReference type="Proteomes" id="UP000612055"/>
    </source>
</evidence>
<reference evidence="4" key="1">
    <citation type="journal article" date="2020" name="bioRxiv">
        <title>Comparative genomics of Chlamydomonas.</title>
        <authorList>
            <person name="Craig R.J."/>
            <person name="Hasan A.R."/>
            <person name="Ness R.W."/>
            <person name="Keightley P.D."/>
        </authorList>
    </citation>
    <scope>NUCLEOTIDE SEQUENCE</scope>
    <source>
        <strain evidence="4">CCAP 11/70</strain>
    </source>
</reference>
<dbReference type="InterPro" id="IPR011009">
    <property type="entry name" value="Kinase-like_dom_sf"/>
</dbReference>
<feature type="domain" description="Protein kinase" evidence="3">
    <location>
        <begin position="868"/>
        <end position="1486"/>
    </location>
</feature>
<dbReference type="Pfam" id="PF00069">
    <property type="entry name" value="Pkinase"/>
    <property type="match status" value="1"/>
</dbReference>
<proteinExistence type="predicted"/>